<gene>
    <name evidence="6" type="primary">azoR</name>
    <name evidence="8" type="ORF">DFQ01_12437</name>
</gene>
<keyword evidence="1 6" id="KW-0285">Flavoprotein</keyword>
<keyword evidence="9" id="KW-1185">Reference proteome</keyword>
<dbReference type="GO" id="GO:0010181">
    <property type="term" value="F:FMN binding"/>
    <property type="evidence" value="ECO:0007669"/>
    <property type="project" value="UniProtKB-UniRule"/>
</dbReference>
<proteinExistence type="inferred from homology"/>
<comment type="cofactor">
    <cofactor evidence="6">
        <name>FMN</name>
        <dbReference type="ChEBI" id="CHEBI:58210"/>
    </cofactor>
    <text evidence="6">Binds 1 FMN per subunit.</text>
</comment>
<dbReference type="GO" id="GO:0016655">
    <property type="term" value="F:oxidoreductase activity, acting on NAD(P)H, quinone or similar compound as acceptor"/>
    <property type="evidence" value="ECO:0007669"/>
    <property type="project" value="InterPro"/>
</dbReference>
<evidence type="ECO:0000256" key="1">
    <source>
        <dbReference type="ARBA" id="ARBA00022630"/>
    </source>
</evidence>
<comment type="function">
    <text evidence="6">Also exhibits azoreductase activity. Catalyzes the reductive cleavage of the azo bond in aromatic azo compounds to the corresponding amines.</text>
</comment>
<feature type="domain" description="Flavodoxin-like fold" evidence="7">
    <location>
        <begin position="3"/>
        <end position="202"/>
    </location>
</feature>
<sequence>MTNVLFVKANDRPADQAVSVQLYNAYVDSYKKAHPDTQVTELDLYQEELPYLNNTMITGLFKTARGIDATAEEAQAAAIAGRYLDQFIAADLVVLAFPLWNMTVPAPLHTYIDYLSQAGKSFKYTPEGPVGLLGGKKVVLLNARGGIYSEGPAAAAEMSYNLVANQLRFFGITDIESVIIEGHNQLPDQAASIIGEGLEKAAAIAAAV</sequence>
<dbReference type="RefSeq" id="WP_110046218.1">
    <property type="nucleotide sequence ID" value="NZ_CP054613.1"/>
</dbReference>
<comment type="caution">
    <text evidence="8">The sequence shown here is derived from an EMBL/GenBank/DDBJ whole genome shotgun (WGS) entry which is preliminary data.</text>
</comment>
<dbReference type="PANTHER" id="PTHR43741:SF4">
    <property type="entry name" value="FMN-DEPENDENT NADH:QUINONE OXIDOREDUCTASE"/>
    <property type="match status" value="1"/>
</dbReference>
<name>A0A2V2YN11_9BACL</name>
<protein>
    <recommendedName>
        <fullName evidence="6">FMN dependent NADH:quinone oxidoreductase</fullName>
        <ecNumber evidence="6">1.6.5.-</ecNumber>
    </recommendedName>
    <alternativeName>
        <fullName evidence="6">Azo-dye reductase</fullName>
    </alternativeName>
    <alternativeName>
        <fullName evidence="6">FMN-dependent NADH-azo compound oxidoreductase</fullName>
    </alternativeName>
    <alternativeName>
        <fullName evidence="6">FMN-dependent NADH-azoreductase</fullName>
        <ecNumber evidence="6">1.7.1.17</ecNumber>
    </alternativeName>
</protein>
<dbReference type="EC" id="1.7.1.17" evidence="6"/>
<dbReference type="Gene3D" id="3.40.50.360">
    <property type="match status" value="1"/>
</dbReference>
<dbReference type="GO" id="GO:0016652">
    <property type="term" value="F:oxidoreductase activity, acting on NAD(P)H as acceptor"/>
    <property type="evidence" value="ECO:0007669"/>
    <property type="project" value="UniProtKB-UniRule"/>
</dbReference>
<keyword evidence="2 6" id="KW-0288">FMN</keyword>
<dbReference type="HAMAP" id="MF_01216">
    <property type="entry name" value="Azoreductase_type1"/>
    <property type="match status" value="1"/>
</dbReference>
<dbReference type="GO" id="GO:0009055">
    <property type="term" value="F:electron transfer activity"/>
    <property type="evidence" value="ECO:0007669"/>
    <property type="project" value="UniProtKB-UniRule"/>
</dbReference>
<comment type="catalytic activity">
    <reaction evidence="5">
        <text>N,N-dimethyl-1,4-phenylenediamine + anthranilate + 2 NAD(+) = 2-(4-dimethylaminophenyl)diazenylbenzoate + 2 NADH + 2 H(+)</text>
        <dbReference type="Rhea" id="RHEA:55872"/>
        <dbReference type="ChEBI" id="CHEBI:15378"/>
        <dbReference type="ChEBI" id="CHEBI:15783"/>
        <dbReference type="ChEBI" id="CHEBI:16567"/>
        <dbReference type="ChEBI" id="CHEBI:57540"/>
        <dbReference type="ChEBI" id="CHEBI:57945"/>
        <dbReference type="ChEBI" id="CHEBI:71579"/>
        <dbReference type="EC" id="1.7.1.17"/>
    </reaction>
    <physiologicalReaction direction="right-to-left" evidence="5">
        <dbReference type="Rhea" id="RHEA:55874"/>
    </physiologicalReaction>
</comment>
<dbReference type="InterPro" id="IPR023048">
    <property type="entry name" value="NADH:quinone_OxRdtase_FMN_depd"/>
</dbReference>
<organism evidence="8 9">
    <name type="scientific">Paenibacillus cellulosilyticus</name>
    <dbReference type="NCBI Taxonomy" id="375489"/>
    <lineage>
        <taxon>Bacteria</taxon>
        <taxon>Bacillati</taxon>
        <taxon>Bacillota</taxon>
        <taxon>Bacilli</taxon>
        <taxon>Bacillales</taxon>
        <taxon>Paenibacillaceae</taxon>
        <taxon>Paenibacillus</taxon>
    </lineage>
</organism>
<dbReference type="NCBIfam" id="NF010075">
    <property type="entry name" value="PRK13556.1"/>
    <property type="match status" value="1"/>
</dbReference>
<evidence type="ECO:0000256" key="5">
    <source>
        <dbReference type="ARBA" id="ARBA00048542"/>
    </source>
</evidence>
<evidence type="ECO:0000256" key="4">
    <source>
        <dbReference type="ARBA" id="ARBA00023027"/>
    </source>
</evidence>
<comment type="caution">
    <text evidence="6">Lacks conserved residue(s) required for the propagation of feature annotation.</text>
</comment>
<dbReference type="EMBL" id="QGTQ01000024">
    <property type="protein sequence ID" value="PWV95864.1"/>
    <property type="molecule type" value="Genomic_DNA"/>
</dbReference>
<accession>A0A2V2YN11</accession>
<evidence type="ECO:0000256" key="3">
    <source>
        <dbReference type="ARBA" id="ARBA00023002"/>
    </source>
</evidence>
<dbReference type="InterPro" id="IPR029039">
    <property type="entry name" value="Flavoprotein-like_sf"/>
</dbReference>
<dbReference type="InterPro" id="IPR050104">
    <property type="entry name" value="FMN-dep_NADH:Q_OxRdtase_AzoR1"/>
</dbReference>
<evidence type="ECO:0000256" key="2">
    <source>
        <dbReference type="ARBA" id="ARBA00022643"/>
    </source>
</evidence>
<comment type="function">
    <text evidence="6">Quinone reductase that provides resistance to thiol-specific stress caused by electrophilic quinones.</text>
</comment>
<keyword evidence="4 6" id="KW-0520">NAD</keyword>
<comment type="catalytic activity">
    <reaction evidence="6">
        <text>2 a quinone + NADH + H(+) = 2 a 1,4-benzosemiquinone + NAD(+)</text>
        <dbReference type="Rhea" id="RHEA:65952"/>
        <dbReference type="ChEBI" id="CHEBI:15378"/>
        <dbReference type="ChEBI" id="CHEBI:57540"/>
        <dbReference type="ChEBI" id="CHEBI:57945"/>
        <dbReference type="ChEBI" id="CHEBI:132124"/>
        <dbReference type="ChEBI" id="CHEBI:134225"/>
    </reaction>
</comment>
<comment type="subunit">
    <text evidence="6">Homodimer.</text>
</comment>
<evidence type="ECO:0000259" key="7">
    <source>
        <dbReference type="Pfam" id="PF02525"/>
    </source>
</evidence>
<comment type="similarity">
    <text evidence="6">Belongs to the azoreductase type 1 family.</text>
</comment>
<dbReference type="Proteomes" id="UP000246635">
    <property type="component" value="Unassembled WGS sequence"/>
</dbReference>
<dbReference type="PANTHER" id="PTHR43741">
    <property type="entry name" value="FMN-DEPENDENT NADH-AZOREDUCTASE 1"/>
    <property type="match status" value="1"/>
</dbReference>
<reference evidence="8 9" key="1">
    <citation type="submission" date="2018-05" db="EMBL/GenBank/DDBJ databases">
        <title>Genomic Encyclopedia of Type Strains, Phase III (KMG-III): the genomes of soil and plant-associated and newly described type strains.</title>
        <authorList>
            <person name="Whitman W."/>
        </authorList>
    </citation>
    <scope>NUCLEOTIDE SEQUENCE [LARGE SCALE GENOMIC DNA]</scope>
    <source>
        <strain evidence="8 9">CECT 5696</strain>
    </source>
</reference>
<keyword evidence="3 6" id="KW-0560">Oxidoreductase</keyword>
<dbReference type="AlphaFoldDB" id="A0A2V2YN11"/>
<evidence type="ECO:0000313" key="9">
    <source>
        <dbReference type="Proteomes" id="UP000246635"/>
    </source>
</evidence>
<evidence type="ECO:0000256" key="6">
    <source>
        <dbReference type="HAMAP-Rule" id="MF_01216"/>
    </source>
</evidence>
<dbReference type="EC" id="1.6.5.-" evidence="6"/>
<dbReference type="Pfam" id="PF02525">
    <property type="entry name" value="Flavodoxin_2"/>
    <property type="match status" value="1"/>
</dbReference>
<evidence type="ECO:0000313" key="8">
    <source>
        <dbReference type="EMBL" id="PWV95864.1"/>
    </source>
</evidence>
<dbReference type="InterPro" id="IPR003680">
    <property type="entry name" value="Flavodoxin_fold"/>
</dbReference>
<dbReference type="SUPFAM" id="SSF52218">
    <property type="entry name" value="Flavoproteins"/>
    <property type="match status" value="1"/>
</dbReference>
<dbReference type="OrthoDB" id="9805013at2"/>